<organism evidence="17 18">
    <name type="scientific">Paenibacillus radicis</name>
    <name type="common">ex Xue et al. 2023</name>
    <dbReference type="NCBI Taxonomy" id="2972489"/>
    <lineage>
        <taxon>Bacteria</taxon>
        <taxon>Bacillati</taxon>
        <taxon>Bacillota</taxon>
        <taxon>Bacilli</taxon>
        <taxon>Bacillales</taxon>
        <taxon>Paenibacillaceae</taxon>
        <taxon>Paenibacillus</taxon>
    </lineage>
</organism>
<keyword evidence="10" id="KW-0067">ATP-binding</keyword>
<dbReference type="Pfam" id="PF00989">
    <property type="entry name" value="PAS"/>
    <property type="match status" value="1"/>
</dbReference>
<gene>
    <name evidence="17" type="ORF">NV381_37955</name>
</gene>
<evidence type="ECO:0000256" key="14">
    <source>
        <dbReference type="SAM" id="Phobius"/>
    </source>
</evidence>
<dbReference type="GO" id="GO:0016301">
    <property type="term" value="F:kinase activity"/>
    <property type="evidence" value="ECO:0007669"/>
    <property type="project" value="UniProtKB-KW"/>
</dbReference>
<evidence type="ECO:0000256" key="5">
    <source>
        <dbReference type="ARBA" id="ARBA00022553"/>
    </source>
</evidence>
<keyword evidence="13 14" id="KW-0472">Membrane</keyword>
<evidence type="ECO:0000313" key="18">
    <source>
        <dbReference type="Proteomes" id="UP001300012"/>
    </source>
</evidence>
<dbReference type="SMART" id="SM00387">
    <property type="entry name" value="HATPase_c"/>
    <property type="match status" value="1"/>
</dbReference>
<dbReference type="PROSITE" id="PS50109">
    <property type="entry name" value="HIS_KIN"/>
    <property type="match status" value="1"/>
</dbReference>
<dbReference type="CDD" id="cd00130">
    <property type="entry name" value="PAS"/>
    <property type="match status" value="1"/>
</dbReference>
<dbReference type="RefSeq" id="WP_258218430.1">
    <property type="nucleotide sequence ID" value="NZ_JANQBD010000065.1"/>
</dbReference>
<keyword evidence="12" id="KW-0902">Two-component regulatory system</keyword>
<dbReference type="PANTHER" id="PTHR43547">
    <property type="entry name" value="TWO-COMPONENT HISTIDINE KINASE"/>
    <property type="match status" value="1"/>
</dbReference>
<keyword evidence="9 17" id="KW-0418">Kinase</keyword>
<accession>A0ABT1YVG5</accession>
<evidence type="ECO:0000259" key="15">
    <source>
        <dbReference type="PROSITE" id="PS50109"/>
    </source>
</evidence>
<name>A0ABT1YVG5_9BACL</name>
<comment type="subcellular location">
    <subcellularLocation>
        <location evidence="2">Cell membrane</location>
        <topology evidence="2">Multi-pass membrane protein</topology>
    </subcellularLocation>
</comment>
<keyword evidence="6" id="KW-0808">Transferase</keyword>
<keyword evidence="11 14" id="KW-1133">Transmembrane helix</keyword>
<dbReference type="NCBIfam" id="TIGR00229">
    <property type="entry name" value="sensory_box"/>
    <property type="match status" value="1"/>
</dbReference>
<keyword evidence="5" id="KW-0597">Phosphoprotein</keyword>
<dbReference type="InterPro" id="IPR039506">
    <property type="entry name" value="SPOB_a"/>
</dbReference>
<dbReference type="Gene3D" id="3.30.450.20">
    <property type="entry name" value="PAS domain"/>
    <property type="match status" value="2"/>
</dbReference>
<dbReference type="InterPro" id="IPR013767">
    <property type="entry name" value="PAS_fold"/>
</dbReference>
<evidence type="ECO:0000256" key="8">
    <source>
        <dbReference type="ARBA" id="ARBA00022741"/>
    </source>
</evidence>
<keyword evidence="4" id="KW-1003">Cell membrane</keyword>
<dbReference type="Pfam" id="PF14689">
    <property type="entry name" value="SPOB_a"/>
    <property type="match status" value="1"/>
</dbReference>
<dbReference type="InterPro" id="IPR003594">
    <property type="entry name" value="HATPase_dom"/>
</dbReference>
<comment type="catalytic activity">
    <reaction evidence="1">
        <text>ATP + protein L-histidine = ADP + protein N-phospho-L-histidine.</text>
        <dbReference type="EC" id="2.7.13.3"/>
    </reaction>
</comment>
<dbReference type="PANTHER" id="PTHR43547:SF10">
    <property type="entry name" value="SENSOR HISTIDINE KINASE DCUS"/>
    <property type="match status" value="1"/>
</dbReference>
<sequence>MSRFRKMTLRSKINALVTLNILFVLILVISAMFYIVVDKQFKETGEQALGVAKTVAGLPQIVEAFEQANPSLTIQPITEQIWKNVGADVIVVSNMNLIRYSHSNPAEIGKHMVGDDNEAVLKGHESITQAKGSLGYSVRGKAPIFDGNHKQIGLVSVVFLLDSVWSQLFVLFEKVLVIGAAALIFGLIGAYLLSGHIKKQIFNMEPHEIAFVTQEQSAILDAICEGIIAVNKEGNIVTCNREAKKMLGKEDNGLIGKHISDIIPITRLPEVLENGISQRDQPTIIGNTLVIANRVPVTLSGRVIGAVSTFRDKMQLEQIDERLADIGRYVDTLRSQRHEFMNKLHLIAGLIQISEYDQAKAVIHQINEEHQDAIHFYLARIRDSAVVGILIGKTHRARELGIQLLVSPESYIPEKCPHREIIVTILGNTIENSFEAIQMSSIKIQSPTVTVFLKEEDDDLLIHVKDNGPGVDPAIKDTLFNDGTTTKGEGRGFGLAYVFRLVSNQGGFLTCDSSSDGTMIRISLPIRRNVQ</sequence>
<evidence type="ECO:0000256" key="9">
    <source>
        <dbReference type="ARBA" id="ARBA00022777"/>
    </source>
</evidence>
<evidence type="ECO:0000256" key="6">
    <source>
        <dbReference type="ARBA" id="ARBA00022679"/>
    </source>
</evidence>
<feature type="transmembrane region" description="Helical" evidence="14">
    <location>
        <begin position="175"/>
        <end position="194"/>
    </location>
</feature>
<dbReference type="EC" id="2.7.13.3" evidence="3"/>
<dbReference type="InterPro" id="IPR000014">
    <property type="entry name" value="PAS"/>
</dbReference>
<evidence type="ECO:0000256" key="10">
    <source>
        <dbReference type="ARBA" id="ARBA00022840"/>
    </source>
</evidence>
<dbReference type="InterPro" id="IPR036890">
    <property type="entry name" value="HATPase_C_sf"/>
</dbReference>
<evidence type="ECO:0000256" key="7">
    <source>
        <dbReference type="ARBA" id="ARBA00022692"/>
    </source>
</evidence>
<feature type="transmembrane region" description="Helical" evidence="14">
    <location>
        <begin position="12"/>
        <end position="37"/>
    </location>
</feature>
<dbReference type="PRINTS" id="PR00344">
    <property type="entry name" value="BCTRLSENSOR"/>
</dbReference>
<evidence type="ECO:0000259" key="16">
    <source>
        <dbReference type="PROSITE" id="PS50112"/>
    </source>
</evidence>
<evidence type="ECO:0000256" key="12">
    <source>
        <dbReference type="ARBA" id="ARBA00023012"/>
    </source>
</evidence>
<dbReference type="InterPro" id="IPR029151">
    <property type="entry name" value="Sensor-like_sf"/>
</dbReference>
<evidence type="ECO:0000256" key="11">
    <source>
        <dbReference type="ARBA" id="ARBA00022989"/>
    </source>
</evidence>
<protein>
    <recommendedName>
        <fullName evidence="3">histidine kinase</fullName>
        <ecNumber evidence="3">2.7.13.3</ecNumber>
    </recommendedName>
</protein>
<evidence type="ECO:0000256" key="1">
    <source>
        <dbReference type="ARBA" id="ARBA00000085"/>
    </source>
</evidence>
<keyword evidence="8" id="KW-0547">Nucleotide-binding</keyword>
<dbReference type="SUPFAM" id="SSF55785">
    <property type="entry name" value="PYP-like sensor domain (PAS domain)"/>
    <property type="match status" value="1"/>
</dbReference>
<dbReference type="InterPro" id="IPR016120">
    <property type="entry name" value="Sig_transdc_His_kin_SpoOB"/>
</dbReference>
<evidence type="ECO:0000313" key="17">
    <source>
        <dbReference type="EMBL" id="MCR8636945.1"/>
    </source>
</evidence>
<dbReference type="SUPFAM" id="SSF55874">
    <property type="entry name" value="ATPase domain of HSP90 chaperone/DNA topoisomerase II/histidine kinase"/>
    <property type="match status" value="1"/>
</dbReference>
<evidence type="ECO:0000256" key="13">
    <source>
        <dbReference type="ARBA" id="ARBA00023136"/>
    </source>
</evidence>
<dbReference type="Gene3D" id="3.30.565.10">
    <property type="entry name" value="Histidine kinase-like ATPase, C-terminal domain"/>
    <property type="match status" value="1"/>
</dbReference>
<evidence type="ECO:0000256" key="4">
    <source>
        <dbReference type="ARBA" id="ARBA00022475"/>
    </source>
</evidence>
<dbReference type="InterPro" id="IPR004358">
    <property type="entry name" value="Sig_transdc_His_kin-like_C"/>
</dbReference>
<dbReference type="SMART" id="SM00091">
    <property type="entry name" value="PAS"/>
    <property type="match status" value="1"/>
</dbReference>
<dbReference type="PROSITE" id="PS50112">
    <property type="entry name" value="PAS"/>
    <property type="match status" value="1"/>
</dbReference>
<dbReference type="SUPFAM" id="SSF103190">
    <property type="entry name" value="Sensory domain-like"/>
    <property type="match status" value="1"/>
</dbReference>
<dbReference type="InterPro" id="IPR005467">
    <property type="entry name" value="His_kinase_dom"/>
</dbReference>
<reference evidence="17 18" key="1">
    <citation type="submission" date="2022-08" db="EMBL/GenBank/DDBJ databases">
        <title>Paenibacillus endoradicis sp. nov., Paenibacillus radicibacter sp. nov and Paenibacillus pararadicis sp. nov., three cold-adapted plant growth-promoting bacteria isolated from root of Larix gmelinii in Great Khingan.</title>
        <authorList>
            <person name="Xue H."/>
        </authorList>
    </citation>
    <scope>NUCLEOTIDE SEQUENCE [LARGE SCALE GENOMIC DNA]</scope>
    <source>
        <strain evidence="17 18">N5-1-1-5</strain>
    </source>
</reference>
<dbReference type="Pfam" id="PF02518">
    <property type="entry name" value="HATPase_c"/>
    <property type="match status" value="1"/>
</dbReference>
<dbReference type="Proteomes" id="UP001300012">
    <property type="component" value="Unassembled WGS sequence"/>
</dbReference>
<feature type="domain" description="PAS" evidence="16">
    <location>
        <begin position="212"/>
        <end position="263"/>
    </location>
</feature>
<comment type="caution">
    <text evidence="17">The sequence shown here is derived from an EMBL/GenBank/DDBJ whole genome shotgun (WGS) entry which is preliminary data.</text>
</comment>
<evidence type="ECO:0000256" key="2">
    <source>
        <dbReference type="ARBA" id="ARBA00004651"/>
    </source>
</evidence>
<evidence type="ECO:0000256" key="3">
    <source>
        <dbReference type="ARBA" id="ARBA00012438"/>
    </source>
</evidence>
<dbReference type="Pfam" id="PF17203">
    <property type="entry name" value="sCache_3_2"/>
    <property type="match status" value="1"/>
</dbReference>
<dbReference type="SUPFAM" id="SSF55890">
    <property type="entry name" value="Sporulation response regulatory protein Spo0B"/>
    <property type="match status" value="1"/>
</dbReference>
<dbReference type="InterPro" id="IPR033463">
    <property type="entry name" value="sCache_3"/>
</dbReference>
<proteinExistence type="predicted"/>
<keyword evidence="7 14" id="KW-0812">Transmembrane</keyword>
<keyword evidence="18" id="KW-1185">Reference proteome</keyword>
<feature type="domain" description="Histidine kinase" evidence="15">
    <location>
        <begin position="422"/>
        <end position="528"/>
    </location>
</feature>
<dbReference type="InterPro" id="IPR035965">
    <property type="entry name" value="PAS-like_dom_sf"/>
</dbReference>
<dbReference type="EMBL" id="JANQBD010000065">
    <property type="protein sequence ID" value="MCR8636945.1"/>
    <property type="molecule type" value="Genomic_DNA"/>
</dbReference>
<dbReference type="Gene3D" id="1.10.287.130">
    <property type="match status" value="1"/>
</dbReference>